<dbReference type="CDD" id="cd06439">
    <property type="entry name" value="CESA_like_1"/>
    <property type="match status" value="1"/>
</dbReference>
<comment type="similarity">
    <text evidence="1">Belongs to the glycosyltransferase 2 family.</text>
</comment>
<keyword evidence="4" id="KW-1133">Transmembrane helix</keyword>
<keyword evidence="7" id="KW-1185">Reference proteome</keyword>
<dbReference type="STRING" id="572036.SAMN05661099_2933"/>
<gene>
    <name evidence="6" type="ORF">SAMN05661099_2933</name>
</gene>
<evidence type="ECO:0000259" key="5">
    <source>
        <dbReference type="Pfam" id="PF00535"/>
    </source>
</evidence>
<evidence type="ECO:0000256" key="2">
    <source>
        <dbReference type="ARBA" id="ARBA00022676"/>
    </source>
</evidence>
<dbReference type="Pfam" id="PF00535">
    <property type="entry name" value="Glycos_transf_2"/>
    <property type="match status" value="1"/>
</dbReference>
<feature type="domain" description="Glycosyltransferase 2-like" evidence="5">
    <location>
        <begin position="50"/>
        <end position="211"/>
    </location>
</feature>
<feature type="transmembrane region" description="Helical" evidence="4">
    <location>
        <begin position="294"/>
        <end position="316"/>
    </location>
</feature>
<dbReference type="Proteomes" id="UP000189981">
    <property type="component" value="Unassembled WGS sequence"/>
</dbReference>
<dbReference type="SUPFAM" id="SSF53448">
    <property type="entry name" value="Nucleotide-diphospho-sugar transferases"/>
    <property type="match status" value="1"/>
</dbReference>
<proteinExistence type="inferred from homology"/>
<protein>
    <submittedName>
        <fullName evidence="6">Glycosyltransferase, catalytic subunit of cellulose synthase and poly-beta-1,6-N-acetylglucosamine synthase</fullName>
    </submittedName>
</protein>
<evidence type="ECO:0000313" key="6">
    <source>
        <dbReference type="EMBL" id="SKB82195.1"/>
    </source>
</evidence>
<evidence type="ECO:0000256" key="4">
    <source>
        <dbReference type="SAM" id="Phobius"/>
    </source>
</evidence>
<dbReference type="EMBL" id="FUYR01000003">
    <property type="protein sequence ID" value="SKB82195.1"/>
    <property type="molecule type" value="Genomic_DNA"/>
</dbReference>
<evidence type="ECO:0000256" key="3">
    <source>
        <dbReference type="ARBA" id="ARBA00022679"/>
    </source>
</evidence>
<name>A0A1T5EEK5_9SPHI</name>
<sequence length="392" mass="45050">MIITFWITFALIVYTFVGYGALLFLLVRLRRMLRGKRPLPLIENLPSCTLVIAAYNEELFIREKIANTLELDYESGKLESLFITDGSSDNTPDIISEYPQIRLMHRTERLGKVAAMHRAFDTLSSEIVIFTDANTILNKQALVNIARHYSDKTIGAVAGEKRIRVEESADAGTAGEGFYWKYESALKKWDSELNTVVGAAGELFSVRRELYKPVPDDTILDDFMISMLIAQQKYRIVYEPESYALEYASHNIKEELKRKIRIAAGGIQSIMRLLPLLNIFKYGLLSFQYISHRVLRWTIVPFLLIILVILNIQLVVERIHPIYWSLLFGQVLFYAAAVAGMALENRQMRIKVFFIPYYFCVMNYAVIRGIGRYLSNRQSAVWEKAIRKSGNN</sequence>
<dbReference type="InterPro" id="IPR029044">
    <property type="entry name" value="Nucleotide-diphossugar_trans"/>
</dbReference>
<organism evidence="6 7">
    <name type="scientific">Daejeonella lutea</name>
    <dbReference type="NCBI Taxonomy" id="572036"/>
    <lineage>
        <taxon>Bacteria</taxon>
        <taxon>Pseudomonadati</taxon>
        <taxon>Bacteroidota</taxon>
        <taxon>Sphingobacteriia</taxon>
        <taxon>Sphingobacteriales</taxon>
        <taxon>Sphingobacteriaceae</taxon>
        <taxon>Daejeonella</taxon>
    </lineage>
</organism>
<keyword evidence="4" id="KW-0472">Membrane</keyword>
<keyword evidence="4" id="KW-0812">Transmembrane</keyword>
<dbReference type="PANTHER" id="PTHR43630:SF1">
    <property type="entry name" value="POLY-BETA-1,6-N-ACETYL-D-GLUCOSAMINE SYNTHASE"/>
    <property type="match status" value="1"/>
</dbReference>
<accession>A0A1T5EEK5</accession>
<dbReference type="AlphaFoldDB" id="A0A1T5EEK5"/>
<feature type="transmembrane region" description="Helical" evidence="4">
    <location>
        <begin position="6"/>
        <end position="27"/>
    </location>
</feature>
<dbReference type="InterPro" id="IPR001173">
    <property type="entry name" value="Glyco_trans_2-like"/>
</dbReference>
<keyword evidence="3 6" id="KW-0808">Transferase</keyword>
<dbReference type="RefSeq" id="WP_079703447.1">
    <property type="nucleotide sequence ID" value="NZ_FUYR01000003.1"/>
</dbReference>
<evidence type="ECO:0000313" key="7">
    <source>
        <dbReference type="Proteomes" id="UP000189981"/>
    </source>
</evidence>
<reference evidence="7" key="1">
    <citation type="submission" date="2017-02" db="EMBL/GenBank/DDBJ databases">
        <authorList>
            <person name="Varghese N."/>
            <person name="Submissions S."/>
        </authorList>
    </citation>
    <scope>NUCLEOTIDE SEQUENCE [LARGE SCALE GENOMIC DNA]</scope>
    <source>
        <strain evidence="7">DSM 22385</strain>
    </source>
</reference>
<dbReference type="Gene3D" id="3.90.550.10">
    <property type="entry name" value="Spore Coat Polysaccharide Biosynthesis Protein SpsA, Chain A"/>
    <property type="match status" value="1"/>
</dbReference>
<feature type="transmembrane region" description="Helical" evidence="4">
    <location>
        <begin position="355"/>
        <end position="374"/>
    </location>
</feature>
<feature type="transmembrane region" description="Helical" evidence="4">
    <location>
        <begin position="322"/>
        <end position="343"/>
    </location>
</feature>
<keyword evidence="2" id="KW-0328">Glycosyltransferase</keyword>
<dbReference type="GO" id="GO:0016757">
    <property type="term" value="F:glycosyltransferase activity"/>
    <property type="evidence" value="ECO:0007669"/>
    <property type="project" value="UniProtKB-KW"/>
</dbReference>
<dbReference type="PANTHER" id="PTHR43630">
    <property type="entry name" value="POLY-BETA-1,6-N-ACETYL-D-GLUCOSAMINE SYNTHASE"/>
    <property type="match status" value="1"/>
</dbReference>
<dbReference type="OrthoDB" id="9766971at2"/>
<evidence type="ECO:0000256" key="1">
    <source>
        <dbReference type="ARBA" id="ARBA00006739"/>
    </source>
</evidence>